<dbReference type="Proteomes" id="UP001217089">
    <property type="component" value="Unassembled WGS sequence"/>
</dbReference>
<reference evidence="1 2" key="1">
    <citation type="submission" date="2022-12" db="EMBL/GenBank/DDBJ databases">
        <title>Chromosome-level genome of Tegillarca granosa.</title>
        <authorList>
            <person name="Kim J."/>
        </authorList>
    </citation>
    <scope>NUCLEOTIDE SEQUENCE [LARGE SCALE GENOMIC DNA]</scope>
    <source>
        <strain evidence="1">Teg-2019</strain>
        <tissue evidence="1">Adductor muscle</tissue>
    </source>
</reference>
<dbReference type="InterPro" id="IPR027417">
    <property type="entry name" value="P-loop_NTPase"/>
</dbReference>
<evidence type="ECO:0000313" key="1">
    <source>
        <dbReference type="EMBL" id="KAJ8316360.1"/>
    </source>
</evidence>
<organism evidence="1 2">
    <name type="scientific">Tegillarca granosa</name>
    <name type="common">Malaysian cockle</name>
    <name type="synonym">Anadara granosa</name>
    <dbReference type="NCBI Taxonomy" id="220873"/>
    <lineage>
        <taxon>Eukaryota</taxon>
        <taxon>Metazoa</taxon>
        <taxon>Spiralia</taxon>
        <taxon>Lophotrochozoa</taxon>
        <taxon>Mollusca</taxon>
        <taxon>Bivalvia</taxon>
        <taxon>Autobranchia</taxon>
        <taxon>Pteriomorphia</taxon>
        <taxon>Arcoida</taxon>
        <taxon>Arcoidea</taxon>
        <taxon>Arcidae</taxon>
        <taxon>Tegillarca</taxon>
    </lineage>
</organism>
<evidence type="ECO:0000313" key="2">
    <source>
        <dbReference type="Proteomes" id="UP001217089"/>
    </source>
</evidence>
<dbReference type="EMBL" id="JARBDR010000328">
    <property type="protein sequence ID" value="KAJ8316360.1"/>
    <property type="molecule type" value="Genomic_DNA"/>
</dbReference>
<dbReference type="PANTHER" id="PTHR10704:SF44">
    <property type="entry name" value="LD35051P-RELATED"/>
    <property type="match status" value="1"/>
</dbReference>
<evidence type="ECO:0008006" key="3">
    <source>
        <dbReference type="Google" id="ProtNLM"/>
    </source>
</evidence>
<dbReference type="Gene3D" id="3.40.50.300">
    <property type="entry name" value="P-loop containing nucleotide triphosphate hydrolases"/>
    <property type="match status" value="1"/>
</dbReference>
<dbReference type="InterPro" id="IPR051135">
    <property type="entry name" value="Gal/GlcNAc/GalNAc_ST"/>
</dbReference>
<dbReference type="PANTHER" id="PTHR10704">
    <property type="entry name" value="CARBOHYDRATE SULFOTRANSFERASE"/>
    <property type="match status" value="1"/>
</dbReference>
<gene>
    <name evidence="1" type="ORF">KUTeg_006374</name>
</gene>
<accession>A0ABQ9FJA1</accession>
<name>A0ABQ9FJA1_TEGGR</name>
<keyword evidence="2" id="KW-1185">Reference proteome</keyword>
<protein>
    <recommendedName>
        <fullName evidence="3">Sulfotransferase</fullName>
    </recommendedName>
</protein>
<comment type="caution">
    <text evidence="1">The sequence shown here is derived from an EMBL/GenBank/DDBJ whole genome shotgun (WGS) entry which is preliminary data.</text>
</comment>
<dbReference type="Pfam" id="PF13469">
    <property type="entry name" value="Sulfotransfer_3"/>
    <property type="match status" value="1"/>
</dbReference>
<sequence>MMKKLANETSNMTWIEEKKLNSDLSNKVTILALKQCNTDYDTNNDIGNLKLGIPGPDTILRNEREIKPEPHRRMPKKIVILTYMRSGSSFIGDILQRDPGVFYLFEPLRMIQHSVRAPGENFLKMSARTFEAWLDCRPEDLGIVVWDDGFLTSKSNRAKVFHSCFKEERPKRTVEDARAFCTQKIKKVCLSSANIVTKIIRMPMYIFDESLQKYEDMKIVHLIRDPRPTLLSQRAYGNFNEKNMIAYATRYCNRVLRDVLAAEFLEKKYPGRILTLFYEDLAKHTVKVGRQLYSFTGLNFTKDVELYIHNITKGKPTACDKGHTMCTIKSNSAALAEKWRDKIDFTFVQHVDEACKPLLYELRLKEIPTLKKLRDKDLNHLMILDGVDDKIA</sequence>
<dbReference type="SUPFAM" id="SSF52540">
    <property type="entry name" value="P-loop containing nucleoside triphosphate hydrolases"/>
    <property type="match status" value="1"/>
</dbReference>
<proteinExistence type="predicted"/>